<name>A0A9D2UH11_9BACT</name>
<dbReference type="PROSITE" id="PS51257">
    <property type="entry name" value="PROKAR_LIPOPROTEIN"/>
    <property type="match status" value="1"/>
</dbReference>
<sequence>MARRATNIYISLCFAAILAAGCRDKMPENVIPPDKMEELLYDYHLAQSVASDINYAQKYKKEPYKNYALAKHGIDEAVFDSSMAWYSRHTGQIVQIYENVERRVSSRLDAIESVLRMRENKFVKAISADTADIWGGMKEYTLSTLPNKSLVLFDEKADTTFHPGDKVMLKAQYDITGGSAPVTLLTAVTMSYKNDSTQTVALNTTESRTDSIVIETRDARLDKIALSFYLTTSEPCCSTMTATVKGIEFWRYHKQK</sequence>
<organism evidence="2 3">
    <name type="scientific">Candidatus Avibacteroides avistercoris</name>
    <dbReference type="NCBI Taxonomy" id="2840690"/>
    <lineage>
        <taxon>Bacteria</taxon>
        <taxon>Pseudomonadati</taxon>
        <taxon>Bacteroidota</taxon>
        <taxon>Bacteroidia</taxon>
        <taxon>Bacteroidales</taxon>
        <taxon>Bacteroidaceae</taxon>
        <taxon>Bacteroidaceae incertae sedis</taxon>
        <taxon>Candidatus Avibacteroides</taxon>
    </lineage>
</organism>
<evidence type="ECO:0000313" key="2">
    <source>
        <dbReference type="EMBL" id="HJD52216.1"/>
    </source>
</evidence>
<dbReference type="Pfam" id="PF14129">
    <property type="entry name" value="DUF4296"/>
    <property type="match status" value="1"/>
</dbReference>
<reference evidence="2" key="2">
    <citation type="submission" date="2021-04" db="EMBL/GenBank/DDBJ databases">
        <authorList>
            <person name="Gilroy R."/>
        </authorList>
    </citation>
    <scope>NUCLEOTIDE SEQUENCE</scope>
    <source>
        <strain evidence="2">MalCec1-1739</strain>
    </source>
</reference>
<dbReference type="EMBL" id="DWUP01000011">
    <property type="protein sequence ID" value="HJD52216.1"/>
    <property type="molecule type" value="Genomic_DNA"/>
</dbReference>
<proteinExistence type="predicted"/>
<evidence type="ECO:0000259" key="1">
    <source>
        <dbReference type="Pfam" id="PF14129"/>
    </source>
</evidence>
<evidence type="ECO:0000313" key="3">
    <source>
        <dbReference type="Proteomes" id="UP000787625"/>
    </source>
</evidence>
<feature type="domain" description="DUF4296" evidence="1">
    <location>
        <begin position="27"/>
        <end position="107"/>
    </location>
</feature>
<comment type="caution">
    <text evidence="2">The sequence shown here is derived from an EMBL/GenBank/DDBJ whole genome shotgun (WGS) entry which is preliminary data.</text>
</comment>
<accession>A0A9D2UH11</accession>
<dbReference type="AlphaFoldDB" id="A0A9D2UH11"/>
<reference evidence="2" key="1">
    <citation type="journal article" date="2021" name="PeerJ">
        <title>Extensive microbial diversity within the chicken gut microbiome revealed by metagenomics and culture.</title>
        <authorList>
            <person name="Gilroy R."/>
            <person name="Ravi A."/>
            <person name="Getino M."/>
            <person name="Pursley I."/>
            <person name="Horton D.L."/>
            <person name="Alikhan N.F."/>
            <person name="Baker D."/>
            <person name="Gharbi K."/>
            <person name="Hall N."/>
            <person name="Watson M."/>
            <person name="Adriaenssens E.M."/>
            <person name="Foster-Nyarko E."/>
            <person name="Jarju S."/>
            <person name="Secka A."/>
            <person name="Antonio M."/>
            <person name="Oren A."/>
            <person name="Chaudhuri R.R."/>
            <person name="La Ragione R."/>
            <person name="Hildebrand F."/>
            <person name="Pallen M.J."/>
        </authorList>
    </citation>
    <scope>NUCLEOTIDE SEQUENCE</scope>
    <source>
        <strain evidence="2">MalCec1-1739</strain>
    </source>
</reference>
<dbReference type="InterPro" id="IPR025381">
    <property type="entry name" value="DUF4296"/>
</dbReference>
<protein>
    <submittedName>
        <fullName evidence="2">DUF4296 domain-containing protein</fullName>
    </submittedName>
</protein>
<gene>
    <name evidence="2" type="ORF">IAA93_00590</name>
</gene>
<dbReference type="Proteomes" id="UP000787625">
    <property type="component" value="Unassembled WGS sequence"/>
</dbReference>